<feature type="domain" description="Peptidase C45 hydrolase" evidence="1">
    <location>
        <begin position="96"/>
        <end position="314"/>
    </location>
</feature>
<evidence type="ECO:0000313" key="3">
    <source>
        <dbReference type="EMBL" id="BBM53590.1"/>
    </source>
</evidence>
<evidence type="ECO:0000259" key="1">
    <source>
        <dbReference type="Pfam" id="PF03417"/>
    </source>
</evidence>
<sequence>MYHSRWKNSHEVAGFSYGERLYKNGIKINFEKYLTKEKLSYSQKVIRIYEKYYLEIVEEIKGFAAGQKSDFEKVFAFLAGMYVFTYDTQCSMVAVSNKNGIFFARNSDFLTKIEKLADSVLYKLDKGFSFVGNTTAMIEMEDGINEKGLACGLTFVYPTVKGEGFNAGFLVRYILEKCENTEQVKEFLEKVPIGSSQNIIAADRFGKILSAELNVKVKNIVITDNINYKTNHFVEKDMLCYNYEAEDDIFSHKRYETLKKQNYLGYNLDDIFGLLKGEKGFLCQYNRTKGFDTIWSSVYDIKNKIVYRCEGNPRRKKFNIDKRLKFSY</sequence>
<name>A0A510L6Z0_9FUSO</name>
<dbReference type="OrthoDB" id="8617387at2"/>
<dbReference type="SUPFAM" id="SSF56235">
    <property type="entry name" value="N-terminal nucleophile aminohydrolases (Ntn hydrolases)"/>
    <property type="match status" value="1"/>
</dbReference>
<dbReference type="EMBL" id="AP019831">
    <property type="protein sequence ID" value="BBM46350.1"/>
    <property type="molecule type" value="Genomic_DNA"/>
</dbReference>
<dbReference type="Gene3D" id="3.60.60.10">
    <property type="entry name" value="Penicillin V Acylase, Chain A"/>
    <property type="match status" value="1"/>
</dbReference>
<dbReference type="AlphaFoldDB" id="A0A510L6Z0"/>
<dbReference type="Proteomes" id="UP000321378">
    <property type="component" value="Chromosome"/>
</dbReference>
<evidence type="ECO:0000313" key="5">
    <source>
        <dbReference type="Proteomes" id="UP000422644"/>
    </source>
</evidence>
<dbReference type="PANTHER" id="PTHR34180:SF1">
    <property type="entry name" value="BETA-ALANYL-DOPAMINE_CARCININE HYDROLASE"/>
    <property type="match status" value="1"/>
</dbReference>
<keyword evidence="5" id="KW-1185">Reference proteome</keyword>
<evidence type="ECO:0000313" key="2">
    <source>
        <dbReference type="EMBL" id="BBM46350.1"/>
    </source>
</evidence>
<reference evidence="2 5" key="1">
    <citation type="submission" date="2019-07" db="EMBL/GenBank/DDBJ databases">
        <title>Complete Genome Sequence of Leptotrichia trevisanii Strain JMUB3870.</title>
        <authorList>
            <person name="Watanabe S."/>
            <person name="Cui L."/>
        </authorList>
    </citation>
    <scope>NUCLEOTIDE SEQUENCE [LARGE SCALE GENOMIC DNA]</scope>
    <source>
        <strain evidence="2 5">JMUB3870</strain>
    </source>
</reference>
<evidence type="ECO:0000313" key="4">
    <source>
        <dbReference type="Proteomes" id="UP000321378"/>
    </source>
</evidence>
<organism evidence="2 5">
    <name type="scientific">Leptotrichia trevisanii</name>
    <dbReference type="NCBI Taxonomy" id="109328"/>
    <lineage>
        <taxon>Bacteria</taxon>
        <taxon>Fusobacteriati</taxon>
        <taxon>Fusobacteriota</taxon>
        <taxon>Fusobacteriia</taxon>
        <taxon>Fusobacteriales</taxon>
        <taxon>Leptotrichiaceae</taxon>
        <taxon>Leptotrichia</taxon>
    </lineage>
</organism>
<accession>A0A510L6Z0</accession>
<dbReference type="Proteomes" id="UP000422644">
    <property type="component" value="Chromosome"/>
</dbReference>
<proteinExistence type="predicted"/>
<dbReference type="InterPro" id="IPR029055">
    <property type="entry name" value="Ntn_hydrolases_N"/>
</dbReference>
<reference evidence="3 4" key="2">
    <citation type="submission" date="2019-07" db="EMBL/GenBank/DDBJ databases">
        <title>Complete Genome Sequence of Leptotrichia trevisanii Strain JMUB3935.</title>
        <authorList>
            <person name="Watanabe S."/>
            <person name="Cui L."/>
        </authorList>
    </citation>
    <scope>NUCLEOTIDE SEQUENCE [LARGE SCALE GENOMIC DNA]</scope>
    <source>
        <strain evidence="3 4">JMUB3935</strain>
    </source>
</reference>
<protein>
    <recommendedName>
        <fullName evidence="1">Peptidase C45 hydrolase domain-containing protein</fullName>
    </recommendedName>
</protein>
<dbReference type="RefSeq" id="WP_146997635.1">
    <property type="nucleotide sequence ID" value="NZ_AP019831.1"/>
</dbReference>
<dbReference type="NCBIfam" id="NF040521">
    <property type="entry name" value="C45_proenzyme"/>
    <property type="match status" value="1"/>
</dbReference>
<gene>
    <name evidence="2" type="ORF">JMUB3870_2495</name>
    <name evidence="3" type="ORF">JMUB3935_2595</name>
</gene>
<dbReference type="InterPro" id="IPR047801">
    <property type="entry name" value="Peptidase_C45"/>
</dbReference>
<dbReference type="InterPro" id="IPR047794">
    <property type="entry name" value="C45_proenzyme-like"/>
</dbReference>
<dbReference type="InterPro" id="IPR005079">
    <property type="entry name" value="Peptidase_C45_hydrolase"/>
</dbReference>
<dbReference type="CDD" id="cd01935">
    <property type="entry name" value="Ntn_CGH_like"/>
    <property type="match status" value="1"/>
</dbReference>
<dbReference type="STRING" id="1122173.GCA_000482505_01550"/>
<dbReference type="EMBL" id="AP019840">
    <property type="protein sequence ID" value="BBM53590.1"/>
    <property type="molecule type" value="Genomic_DNA"/>
</dbReference>
<dbReference type="Pfam" id="PF03417">
    <property type="entry name" value="AAT"/>
    <property type="match status" value="1"/>
</dbReference>
<dbReference type="PANTHER" id="PTHR34180">
    <property type="entry name" value="PEPTIDASE C45"/>
    <property type="match status" value="1"/>
</dbReference>